<dbReference type="STRING" id="747725.A0A168IA60"/>
<dbReference type="EMBL" id="AMYB01000007">
    <property type="protein sequence ID" value="OAC99734.1"/>
    <property type="molecule type" value="Genomic_DNA"/>
</dbReference>
<reference evidence="1 2" key="1">
    <citation type="submission" date="2015-06" db="EMBL/GenBank/DDBJ databases">
        <title>Expansion of signal transduction pathways in fungi by whole-genome duplication.</title>
        <authorList>
            <consortium name="DOE Joint Genome Institute"/>
            <person name="Corrochano L.M."/>
            <person name="Kuo A."/>
            <person name="Marcet-Houben M."/>
            <person name="Polaino S."/>
            <person name="Salamov A."/>
            <person name="Villalobos J.M."/>
            <person name="Alvarez M.I."/>
            <person name="Avalos J."/>
            <person name="Benito E.P."/>
            <person name="Benoit I."/>
            <person name="Burger G."/>
            <person name="Camino L.P."/>
            <person name="Canovas D."/>
            <person name="Cerda-Olmedo E."/>
            <person name="Cheng J.-F."/>
            <person name="Dominguez A."/>
            <person name="Elias M."/>
            <person name="Eslava A.P."/>
            <person name="Glaser F."/>
            <person name="Grimwood J."/>
            <person name="Gutierrez G."/>
            <person name="Heitman J."/>
            <person name="Henrissat B."/>
            <person name="Iturriaga E.A."/>
            <person name="Lang B.F."/>
            <person name="Lavin J.L."/>
            <person name="Lee S."/>
            <person name="Li W."/>
            <person name="Lindquist E."/>
            <person name="Lopez-Garcia S."/>
            <person name="Luque E.M."/>
            <person name="Marcos A.T."/>
            <person name="Martin J."/>
            <person name="Mccluskey K."/>
            <person name="Medina H.R."/>
            <person name="Miralles-Duran A."/>
            <person name="Miyazaki A."/>
            <person name="Munoz-Torres E."/>
            <person name="Oguiza J.A."/>
            <person name="Ohm R."/>
            <person name="Olmedo M."/>
            <person name="Orejas M."/>
            <person name="Ortiz-Castellanos L."/>
            <person name="Pisabarro A.G."/>
            <person name="Rodriguez-Romero J."/>
            <person name="Ruiz-Herrera J."/>
            <person name="Ruiz-Vazquez R."/>
            <person name="Sanz C."/>
            <person name="Schackwitz W."/>
            <person name="Schmutz J."/>
            <person name="Shahriari M."/>
            <person name="Shelest E."/>
            <person name="Silva-Franco F."/>
            <person name="Soanes D."/>
            <person name="Syed K."/>
            <person name="Tagua V.G."/>
            <person name="Talbot N.J."/>
            <person name="Thon M."/>
            <person name="De Vries R.P."/>
            <person name="Wiebenga A."/>
            <person name="Yadav J.S."/>
            <person name="Braun E.L."/>
            <person name="Baker S."/>
            <person name="Garre V."/>
            <person name="Horwitz B."/>
            <person name="Torres-Martinez S."/>
            <person name="Idnurm A."/>
            <person name="Herrera-Estrella A."/>
            <person name="Gabaldon T."/>
            <person name="Grigoriev I.V."/>
        </authorList>
    </citation>
    <scope>NUCLEOTIDE SEQUENCE [LARGE SCALE GENOMIC DNA]</scope>
    <source>
        <strain evidence="1 2">CBS 277.49</strain>
    </source>
</reference>
<evidence type="ECO:0000313" key="1">
    <source>
        <dbReference type="EMBL" id="OAC99734.1"/>
    </source>
</evidence>
<proteinExistence type="predicted"/>
<organism evidence="1 2">
    <name type="scientific">Mucor lusitanicus CBS 277.49</name>
    <dbReference type="NCBI Taxonomy" id="747725"/>
    <lineage>
        <taxon>Eukaryota</taxon>
        <taxon>Fungi</taxon>
        <taxon>Fungi incertae sedis</taxon>
        <taxon>Mucoromycota</taxon>
        <taxon>Mucoromycotina</taxon>
        <taxon>Mucoromycetes</taxon>
        <taxon>Mucorales</taxon>
        <taxon>Mucorineae</taxon>
        <taxon>Mucoraceae</taxon>
        <taxon>Mucor</taxon>
    </lineage>
</organism>
<evidence type="ECO:0000313" key="2">
    <source>
        <dbReference type="Proteomes" id="UP000077051"/>
    </source>
</evidence>
<protein>
    <recommendedName>
        <fullName evidence="3">Adhesin domain-containing protein</fullName>
    </recommendedName>
</protein>
<dbReference type="Proteomes" id="UP000077051">
    <property type="component" value="Unassembled WGS sequence"/>
</dbReference>
<dbReference type="VEuPathDB" id="FungiDB:MUCCIDRAFT_156869"/>
<accession>A0A168IA60</accession>
<comment type="caution">
    <text evidence="1">The sequence shown here is derived from an EMBL/GenBank/DDBJ whole genome shotgun (WGS) entry which is preliminary data.</text>
</comment>
<dbReference type="AlphaFoldDB" id="A0A168IA60"/>
<name>A0A168IA60_MUCCL</name>
<sequence>MQPFSNPPATIVVLDEKEPLLPLNSPPVAMETRTSRAKCWVKQHIPRAFVYGLFFYIMFNAMNAPFMQQKSNEKDIVIDDSFRLESMQDVVAYNDKVFASGVIITCNSDNEPTIPYEGLSEFEFDQETFPRLTIDQKTNTRRHNSFHISKGNTAVTVDEGLSKAVVKFDLKFDREDLQDVFWIEQTEDKEQGLYSLIIRADEDYGQDGCVSIDISVRVPSAAALSTLAITLANSGLSLGKDLTFEHLAISIANGYIEFEDGISSGITAFAVANGHVSGNISTLSNDLTSSVANGHNDITVKQVEQFDQENIDIKVVVANGHNTVQVPAAFNSQFKLESFVGRRIVESSHPQGIHRRSGSWGVTSGYYGDDKDTQNTVTLKASSGSLKLNYA</sequence>
<gene>
    <name evidence="1" type="ORF">MUCCIDRAFT_156869</name>
</gene>
<keyword evidence="2" id="KW-1185">Reference proteome</keyword>
<dbReference type="OrthoDB" id="2287180at2759"/>
<evidence type="ECO:0008006" key="3">
    <source>
        <dbReference type="Google" id="ProtNLM"/>
    </source>
</evidence>